<dbReference type="Proteomes" id="UP000578531">
    <property type="component" value="Unassembled WGS sequence"/>
</dbReference>
<dbReference type="Pfam" id="PF11704">
    <property type="entry name" value="Folliculin"/>
    <property type="match status" value="1"/>
</dbReference>
<feature type="region of interest" description="Disordered" evidence="1">
    <location>
        <begin position="164"/>
        <end position="194"/>
    </location>
</feature>
<evidence type="ECO:0000313" key="4">
    <source>
        <dbReference type="Proteomes" id="UP000578531"/>
    </source>
</evidence>
<evidence type="ECO:0000256" key="1">
    <source>
        <dbReference type="SAM" id="MobiDB-lite"/>
    </source>
</evidence>
<dbReference type="RefSeq" id="XP_037164939.1">
    <property type="nucleotide sequence ID" value="XM_037308165.1"/>
</dbReference>
<organism evidence="3 4">
    <name type="scientific">Letharia columbiana</name>
    <dbReference type="NCBI Taxonomy" id="112416"/>
    <lineage>
        <taxon>Eukaryota</taxon>
        <taxon>Fungi</taxon>
        <taxon>Dikarya</taxon>
        <taxon>Ascomycota</taxon>
        <taxon>Pezizomycotina</taxon>
        <taxon>Lecanoromycetes</taxon>
        <taxon>OSLEUM clade</taxon>
        <taxon>Lecanoromycetidae</taxon>
        <taxon>Lecanorales</taxon>
        <taxon>Lecanorineae</taxon>
        <taxon>Parmeliaceae</taxon>
        <taxon>Letharia</taxon>
    </lineage>
</organism>
<feature type="compositionally biased region" description="Polar residues" evidence="1">
    <location>
        <begin position="182"/>
        <end position="194"/>
    </location>
</feature>
<dbReference type="AlphaFoldDB" id="A0A8H6FVR4"/>
<feature type="region of interest" description="Disordered" evidence="1">
    <location>
        <begin position="43"/>
        <end position="113"/>
    </location>
</feature>
<dbReference type="GO" id="GO:1904263">
    <property type="term" value="P:positive regulation of TORC1 signaling"/>
    <property type="evidence" value="ECO:0007669"/>
    <property type="project" value="TreeGrafter"/>
</dbReference>
<dbReference type="OrthoDB" id="5599713at2759"/>
<dbReference type="GO" id="GO:0005829">
    <property type="term" value="C:cytosol"/>
    <property type="evidence" value="ECO:0007669"/>
    <property type="project" value="TreeGrafter"/>
</dbReference>
<feature type="compositionally biased region" description="Low complexity" evidence="1">
    <location>
        <begin position="49"/>
        <end position="62"/>
    </location>
</feature>
<dbReference type="InterPro" id="IPR021713">
    <property type="entry name" value="Folliculin"/>
</dbReference>
<evidence type="ECO:0000313" key="3">
    <source>
        <dbReference type="EMBL" id="KAF6235571.1"/>
    </source>
</evidence>
<comment type="caution">
    <text evidence="3">The sequence shown here is derived from an EMBL/GenBank/DDBJ whole genome shotgun (WGS) entry which is preliminary data.</text>
</comment>
<dbReference type="GeneID" id="59287915"/>
<proteinExistence type="predicted"/>
<protein>
    <recommendedName>
        <fullName evidence="2">UDENN FLCN/SMCR8-type domain-containing protein</fullName>
    </recommendedName>
</protein>
<feature type="compositionally biased region" description="Polar residues" evidence="1">
    <location>
        <begin position="75"/>
        <end position="85"/>
    </location>
</feature>
<evidence type="ECO:0000259" key="2">
    <source>
        <dbReference type="PROSITE" id="PS51834"/>
    </source>
</evidence>
<feature type="domain" description="UDENN FLCN/SMCR8-type" evidence="2">
    <location>
        <begin position="190"/>
        <end position="390"/>
    </location>
</feature>
<reference evidence="3 4" key="1">
    <citation type="journal article" date="2020" name="Genomics">
        <title>Complete, high-quality genomes from long-read metagenomic sequencing of two wolf lichen thalli reveals enigmatic genome architecture.</title>
        <authorList>
            <person name="McKenzie S.K."/>
            <person name="Walston R.F."/>
            <person name="Allen J.L."/>
        </authorList>
    </citation>
    <scope>NUCLEOTIDE SEQUENCE [LARGE SCALE GENOMIC DNA]</scope>
    <source>
        <strain evidence="3">WasteWater2</strain>
    </source>
</reference>
<dbReference type="InterPro" id="IPR037520">
    <property type="entry name" value="Folliculin/SMCR8_longin"/>
</dbReference>
<dbReference type="EMBL" id="JACCJC010000024">
    <property type="protein sequence ID" value="KAF6235571.1"/>
    <property type="molecule type" value="Genomic_DNA"/>
</dbReference>
<feature type="region of interest" description="Disordered" evidence="1">
    <location>
        <begin position="127"/>
        <end position="152"/>
    </location>
</feature>
<gene>
    <name evidence="3" type="ORF">HO173_006254</name>
</gene>
<dbReference type="PANTHER" id="PTHR31441">
    <property type="entry name" value="FOLLICULIN FAMILY MEMBER"/>
    <property type="match status" value="1"/>
</dbReference>
<accession>A0A8H6FVR4</accession>
<name>A0A8H6FVR4_9LECA</name>
<dbReference type="PANTHER" id="PTHR31441:SF2">
    <property type="entry name" value="FOLLICULIN"/>
    <property type="match status" value="1"/>
</dbReference>
<dbReference type="InterPro" id="IPR037521">
    <property type="entry name" value="FLCN/SMCR8_DENN"/>
</dbReference>
<keyword evidence="4" id="KW-1185">Reference proteome</keyword>
<dbReference type="GO" id="GO:0005096">
    <property type="term" value="F:GTPase activator activity"/>
    <property type="evidence" value="ECO:0007669"/>
    <property type="project" value="InterPro"/>
</dbReference>
<sequence length="390" mass="42441">MDIILSLSHFCENDGPTSILCTQIKPVECLSCYPASISSSVGDLDATHSGPAPSAPAFLSSSNRSSLDFGGTPESAPNSASTSPEIQPATLGAHRQNAPRPLNPLSRFPVAGSNGKGCESCTISLPEEISSKIPPGAPGSPKADGSGRNGSPILRFKESLQIYRDQQTDSDSDEDREGPIRLNQQSSPESFASDTSASFYHKHTLSYISTSSPTDPNTYSIIRRAAIRTLSGEQLPRGQTAGELFFGTPLDGWTIAYKFRLSDPYARGGHRKYALIALASSETRAYQVTTFIWEHFRRIAENIITRTTQKIKENEGDRGDHEDITKEHRIPVSSFLTGRTIDPDGYPRQYGAARMRARGLTEMVGDDKFFAELHLEFVGMLRELMGGYGG</sequence>
<dbReference type="PROSITE" id="PS51834">
    <property type="entry name" value="DENN_FLCN_SMCR8"/>
    <property type="match status" value="1"/>
</dbReference>